<keyword evidence="2" id="KW-1185">Reference proteome</keyword>
<accession>A0A4Z2FG87</accession>
<gene>
    <name evidence="1" type="ORF">EYF80_049618</name>
</gene>
<comment type="caution">
    <text evidence="1">The sequence shown here is derived from an EMBL/GenBank/DDBJ whole genome shotgun (WGS) entry which is preliminary data.</text>
</comment>
<proteinExistence type="predicted"/>
<organism evidence="1 2">
    <name type="scientific">Liparis tanakae</name>
    <name type="common">Tanaka's snailfish</name>
    <dbReference type="NCBI Taxonomy" id="230148"/>
    <lineage>
        <taxon>Eukaryota</taxon>
        <taxon>Metazoa</taxon>
        <taxon>Chordata</taxon>
        <taxon>Craniata</taxon>
        <taxon>Vertebrata</taxon>
        <taxon>Euteleostomi</taxon>
        <taxon>Actinopterygii</taxon>
        <taxon>Neopterygii</taxon>
        <taxon>Teleostei</taxon>
        <taxon>Neoteleostei</taxon>
        <taxon>Acanthomorphata</taxon>
        <taxon>Eupercaria</taxon>
        <taxon>Perciformes</taxon>
        <taxon>Cottioidei</taxon>
        <taxon>Cottales</taxon>
        <taxon>Liparidae</taxon>
        <taxon>Liparis</taxon>
    </lineage>
</organism>
<sequence>MSHYPERFAAAMQKMLNPHPGVINEPPAIGEGAWLRSSVNRGGGADFECRGNEAQPTTCALRGEALFVPSLIISAPFEPLCTTCHPVASMTGGRSKQRV</sequence>
<protein>
    <submittedName>
        <fullName evidence="1">Uncharacterized protein</fullName>
    </submittedName>
</protein>
<reference evidence="1 2" key="1">
    <citation type="submission" date="2019-03" db="EMBL/GenBank/DDBJ databases">
        <title>First draft genome of Liparis tanakae, snailfish: a comprehensive survey of snailfish specific genes.</title>
        <authorList>
            <person name="Kim W."/>
            <person name="Song I."/>
            <person name="Jeong J.-H."/>
            <person name="Kim D."/>
            <person name="Kim S."/>
            <person name="Ryu S."/>
            <person name="Song J.Y."/>
            <person name="Lee S.K."/>
        </authorList>
    </citation>
    <scope>NUCLEOTIDE SEQUENCE [LARGE SCALE GENOMIC DNA]</scope>
    <source>
        <tissue evidence="1">Muscle</tissue>
    </source>
</reference>
<evidence type="ECO:0000313" key="2">
    <source>
        <dbReference type="Proteomes" id="UP000314294"/>
    </source>
</evidence>
<dbReference type="AlphaFoldDB" id="A0A4Z2FG87"/>
<dbReference type="EMBL" id="SRLO01001208">
    <property type="protein sequence ID" value="TNN40217.1"/>
    <property type="molecule type" value="Genomic_DNA"/>
</dbReference>
<name>A0A4Z2FG87_9TELE</name>
<dbReference type="Proteomes" id="UP000314294">
    <property type="component" value="Unassembled WGS sequence"/>
</dbReference>
<evidence type="ECO:0000313" key="1">
    <source>
        <dbReference type="EMBL" id="TNN40217.1"/>
    </source>
</evidence>